<evidence type="ECO:0000313" key="3">
    <source>
        <dbReference type="EMBL" id="RAP75951.1"/>
    </source>
</evidence>
<protein>
    <submittedName>
        <fullName evidence="3">Mitomycin antibiotics/polyketide fumonisin biosynthesis protein</fullName>
    </submittedName>
</protein>
<keyword evidence="4" id="KW-1185">Reference proteome</keyword>
<dbReference type="Gene3D" id="2.60.120.620">
    <property type="entry name" value="q2cbj1_9rhob like domain"/>
    <property type="match status" value="1"/>
</dbReference>
<dbReference type="InterPro" id="IPR008775">
    <property type="entry name" value="Phytyl_CoA_dOase-like"/>
</dbReference>
<reference evidence="3 4" key="1">
    <citation type="submission" date="2018-06" db="EMBL/GenBank/DDBJ databases">
        <title>Paenibacillus montanisoli sp. nov., isolated from mountain area soil.</title>
        <authorList>
            <person name="Wu M."/>
        </authorList>
    </citation>
    <scope>NUCLEOTIDE SEQUENCE [LARGE SCALE GENOMIC DNA]</scope>
    <source>
        <strain evidence="3 4">RA17</strain>
    </source>
</reference>
<evidence type="ECO:0000256" key="1">
    <source>
        <dbReference type="ARBA" id="ARBA00022723"/>
    </source>
</evidence>
<dbReference type="GO" id="GO:0016706">
    <property type="term" value="F:2-oxoglutarate-dependent dioxygenase activity"/>
    <property type="evidence" value="ECO:0007669"/>
    <property type="project" value="UniProtKB-ARBA"/>
</dbReference>
<dbReference type="Pfam" id="PF05721">
    <property type="entry name" value="PhyH"/>
    <property type="match status" value="1"/>
</dbReference>
<sequence>MNTKERYLFDLQGYLVIENVLSKEMLERMNRAVDERQGQPNDSILQWGEDFRRLIDDTKLNPYLDEILGPSYRLDHEYAIIHRKGAPKLGLHGGSIPYDPGQYYTLKGGRIYSGLTVVSYAITDIGPDDGGFCCIPGSHKSNFPTPKEFLDYSEIGPSIHVPQRAGDVLIFTEALAHGTFPWQAAHERRSLLYKFAPAMISWAEYSREQSLLDQLTDEQKERMLPPASLGYRYFGY</sequence>
<dbReference type="OrthoDB" id="9796766at2"/>
<keyword evidence="1" id="KW-0479">Metal-binding</keyword>
<dbReference type="PANTHER" id="PTHR20883">
    <property type="entry name" value="PHYTANOYL-COA DIOXYGENASE DOMAIN CONTAINING 1"/>
    <property type="match status" value="1"/>
</dbReference>
<organism evidence="3 4">
    <name type="scientific">Paenibacillus montanisoli</name>
    <dbReference type="NCBI Taxonomy" id="2081970"/>
    <lineage>
        <taxon>Bacteria</taxon>
        <taxon>Bacillati</taxon>
        <taxon>Bacillota</taxon>
        <taxon>Bacilli</taxon>
        <taxon>Bacillales</taxon>
        <taxon>Paenibacillaceae</taxon>
        <taxon>Paenibacillus</taxon>
    </lineage>
</organism>
<dbReference type="GO" id="GO:0005506">
    <property type="term" value="F:iron ion binding"/>
    <property type="evidence" value="ECO:0007669"/>
    <property type="project" value="UniProtKB-ARBA"/>
</dbReference>
<keyword evidence="2" id="KW-0408">Iron</keyword>
<gene>
    <name evidence="3" type="ORF">DL346_11010</name>
</gene>
<dbReference type="EMBL" id="QLUW01000002">
    <property type="protein sequence ID" value="RAP75951.1"/>
    <property type="molecule type" value="Genomic_DNA"/>
</dbReference>
<accession>A0A328U3C7</accession>
<dbReference type="RefSeq" id="WP_112882176.1">
    <property type="nucleotide sequence ID" value="NZ_QLUW01000002.1"/>
</dbReference>
<dbReference type="PANTHER" id="PTHR20883:SF15">
    <property type="entry name" value="PHYTANOYL-COA DIOXYGENASE DOMAIN-CONTAINING PROTEIN 1"/>
    <property type="match status" value="1"/>
</dbReference>
<dbReference type="AlphaFoldDB" id="A0A328U3C7"/>
<dbReference type="SUPFAM" id="SSF51197">
    <property type="entry name" value="Clavaminate synthase-like"/>
    <property type="match status" value="1"/>
</dbReference>
<comment type="caution">
    <text evidence="3">The sequence shown here is derived from an EMBL/GenBank/DDBJ whole genome shotgun (WGS) entry which is preliminary data.</text>
</comment>
<evidence type="ECO:0000256" key="2">
    <source>
        <dbReference type="ARBA" id="ARBA00023004"/>
    </source>
</evidence>
<evidence type="ECO:0000313" key="4">
    <source>
        <dbReference type="Proteomes" id="UP000249260"/>
    </source>
</evidence>
<name>A0A328U3C7_9BACL</name>
<dbReference type="Proteomes" id="UP000249260">
    <property type="component" value="Unassembled WGS sequence"/>
</dbReference>
<proteinExistence type="predicted"/>